<sequence length="86" mass="9208">MNAIKSALLVVVASVCKSVISGCLGDFPKVPACCSTSDKPRCYLPFEDPDCHKTSSDARFWCPPGKMPDKGSVTRAQALALGCWSR</sequence>
<evidence type="ECO:0000313" key="1">
    <source>
        <dbReference type="EMBL" id="KAI7954962.1"/>
    </source>
</evidence>
<proteinExistence type="predicted"/>
<reference evidence="1 2" key="3">
    <citation type="journal article" date="2022" name="Microbiol. Spectr.">
        <title>Folding features and dynamics of 3D genome architecture in plant fungal pathogens.</title>
        <authorList>
            <person name="Xia C."/>
        </authorList>
    </citation>
    <scope>NUCLEOTIDE SEQUENCE [LARGE SCALE GENOMIC DNA]</scope>
    <source>
        <strain evidence="1 2">93-210</strain>
    </source>
</reference>
<gene>
    <name evidence="1" type="ORF">MJO28_005362</name>
</gene>
<dbReference type="EMBL" id="CM045869">
    <property type="protein sequence ID" value="KAI7954962.1"/>
    <property type="molecule type" value="Genomic_DNA"/>
</dbReference>
<comment type="caution">
    <text evidence="1">The sequence shown here is derived from an EMBL/GenBank/DDBJ whole genome shotgun (WGS) entry which is preliminary data.</text>
</comment>
<keyword evidence="2" id="KW-1185">Reference proteome</keyword>
<evidence type="ECO:0000313" key="2">
    <source>
        <dbReference type="Proteomes" id="UP001060170"/>
    </source>
</evidence>
<dbReference type="Proteomes" id="UP001060170">
    <property type="component" value="Chromosome 5"/>
</dbReference>
<name>A0ACC0EJU8_9BASI</name>
<protein>
    <submittedName>
        <fullName evidence="1">Uncharacterized protein</fullName>
    </submittedName>
</protein>
<reference evidence="2" key="1">
    <citation type="journal article" date="2018" name="BMC Genomics">
        <title>Genomic insights into host adaptation between the wheat stripe rust pathogen (Puccinia striiformis f. sp. tritici) and the barley stripe rust pathogen (Puccinia striiformis f. sp. hordei).</title>
        <authorList>
            <person name="Xia C."/>
            <person name="Wang M."/>
            <person name="Yin C."/>
            <person name="Cornejo O.E."/>
            <person name="Hulbert S.H."/>
            <person name="Chen X."/>
        </authorList>
    </citation>
    <scope>NUCLEOTIDE SEQUENCE [LARGE SCALE GENOMIC DNA]</scope>
    <source>
        <strain evidence="2">93-210</strain>
    </source>
</reference>
<accession>A0ACC0EJU8</accession>
<organism evidence="1 2">
    <name type="scientific">Puccinia striiformis f. sp. tritici</name>
    <dbReference type="NCBI Taxonomy" id="168172"/>
    <lineage>
        <taxon>Eukaryota</taxon>
        <taxon>Fungi</taxon>
        <taxon>Dikarya</taxon>
        <taxon>Basidiomycota</taxon>
        <taxon>Pucciniomycotina</taxon>
        <taxon>Pucciniomycetes</taxon>
        <taxon>Pucciniales</taxon>
        <taxon>Pucciniaceae</taxon>
        <taxon>Puccinia</taxon>
    </lineage>
</organism>
<reference evidence="2" key="2">
    <citation type="journal article" date="2018" name="Mol. Plant Microbe Interact.">
        <title>Genome sequence resources for the wheat stripe rust pathogen (Puccinia striiformis f. sp. tritici) and the barley stripe rust pathogen (Puccinia striiformis f. sp. hordei).</title>
        <authorList>
            <person name="Xia C."/>
            <person name="Wang M."/>
            <person name="Yin C."/>
            <person name="Cornejo O.E."/>
            <person name="Hulbert S.H."/>
            <person name="Chen X."/>
        </authorList>
    </citation>
    <scope>NUCLEOTIDE SEQUENCE [LARGE SCALE GENOMIC DNA]</scope>
    <source>
        <strain evidence="2">93-210</strain>
    </source>
</reference>